<accession>A0ACA9QPX2</accession>
<name>A0ACA9QPX2_9GLOM</name>
<gene>
    <name evidence="1" type="ORF">ACOLOM_LOCUS13242</name>
</gene>
<reference evidence="1" key="1">
    <citation type="submission" date="2021-06" db="EMBL/GenBank/DDBJ databases">
        <authorList>
            <person name="Kallberg Y."/>
            <person name="Tangrot J."/>
            <person name="Rosling A."/>
        </authorList>
    </citation>
    <scope>NUCLEOTIDE SEQUENCE</scope>
    <source>
        <strain evidence="1">CL356</strain>
    </source>
</reference>
<keyword evidence="2" id="KW-1185">Reference proteome</keyword>
<evidence type="ECO:0000313" key="1">
    <source>
        <dbReference type="EMBL" id="CAG8761906.1"/>
    </source>
</evidence>
<feature type="non-terminal residue" evidence="1">
    <location>
        <position position="102"/>
    </location>
</feature>
<sequence>GKKPTEKSNKPIIRGLPLINYTMSNVPDSGMDDIQTEDVSVYFTYDIHSPPIKPSNDGQWKWTRFVCISDTHCNRFKVPDGKTPTNAYNHKLAQEFASPTQV</sequence>
<organism evidence="1 2">
    <name type="scientific">Acaulospora colombiana</name>
    <dbReference type="NCBI Taxonomy" id="27376"/>
    <lineage>
        <taxon>Eukaryota</taxon>
        <taxon>Fungi</taxon>
        <taxon>Fungi incertae sedis</taxon>
        <taxon>Mucoromycota</taxon>
        <taxon>Glomeromycotina</taxon>
        <taxon>Glomeromycetes</taxon>
        <taxon>Diversisporales</taxon>
        <taxon>Acaulosporaceae</taxon>
        <taxon>Acaulospora</taxon>
    </lineage>
</organism>
<dbReference type="Proteomes" id="UP000789525">
    <property type="component" value="Unassembled WGS sequence"/>
</dbReference>
<dbReference type="EMBL" id="CAJVPT010059384">
    <property type="protein sequence ID" value="CAG8761906.1"/>
    <property type="molecule type" value="Genomic_DNA"/>
</dbReference>
<proteinExistence type="predicted"/>
<comment type="caution">
    <text evidence="1">The sequence shown here is derived from an EMBL/GenBank/DDBJ whole genome shotgun (WGS) entry which is preliminary data.</text>
</comment>
<feature type="non-terminal residue" evidence="1">
    <location>
        <position position="1"/>
    </location>
</feature>
<protein>
    <submittedName>
        <fullName evidence="1">11996_t:CDS:1</fullName>
    </submittedName>
</protein>
<evidence type="ECO:0000313" key="2">
    <source>
        <dbReference type="Proteomes" id="UP000789525"/>
    </source>
</evidence>